<evidence type="ECO:0000313" key="1">
    <source>
        <dbReference type="EMBL" id="CAD1821578.1"/>
    </source>
</evidence>
<dbReference type="EMBL" id="LR862141">
    <property type="protein sequence ID" value="CAD1821578.1"/>
    <property type="molecule type" value="Genomic_DNA"/>
</dbReference>
<reference evidence="1" key="1">
    <citation type="submission" date="2020-07" db="EMBL/GenBank/DDBJ databases">
        <authorList>
            <person name="Lin J."/>
        </authorList>
    </citation>
    <scope>NUCLEOTIDE SEQUENCE</scope>
</reference>
<organism evidence="1">
    <name type="scientific">Ananas comosus var. bracteatus</name>
    <name type="common">red pineapple</name>
    <dbReference type="NCBI Taxonomy" id="296719"/>
    <lineage>
        <taxon>Eukaryota</taxon>
        <taxon>Viridiplantae</taxon>
        <taxon>Streptophyta</taxon>
        <taxon>Embryophyta</taxon>
        <taxon>Tracheophyta</taxon>
        <taxon>Spermatophyta</taxon>
        <taxon>Magnoliopsida</taxon>
        <taxon>Liliopsida</taxon>
        <taxon>Poales</taxon>
        <taxon>Bromeliaceae</taxon>
        <taxon>Bromelioideae</taxon>
        <taxon>Ananas</taxon>
    </lineage>
</organism>
<proteinExistence type="predicted"/>
<accession>A0A6V7NSV6</accession>
<protein>
    <submittedName>
        <fullName evidence="1">Uncharacterized protein</fullName>
    </submittedName>
</protein>
<gene>
    <name evidence="1" type="ORF">CB5_LOCUS4789</name>
</gene>
<sequence length="136" mass="15127">MIRRLKYPKYSEWVTLLSPSLFPFLPPPFLFSLLLATFATTVHCYHSLCQDGHAILARTEDEVWFCRCLRHGLAEPLVRSWLLRFPTNFFAASEGGPCSSVTCPPATRQGAVGNGYGRYGRGMVSASGCVSCPFFL</sequence>
<name>A0A6V7NSV6_ANACO</name>
<dbReference type="AlphaFoldDB" id="A0A6V7NSV6"/>